<evidence type="ECO:0008006" key="3">
    <source>
        <dbReference type="Google" id="ProtNLM"/>
    </source>
</evidence>
<proteinExistence type="predicted"/>
<organism evidence="1 2">
    <name type="scientific">Paradesertivirga mongoliensis</name>
    <dbReference type="NCBI Taxonomy" id="2100740"/>
    <lineage>
        <taxon>Bacteria</taxon>
        <taxon>Pseudomonadati</taxon>
        <taxon>Bacteroidota</taxon>
        <taxon>Sphingobacteriia</taxon>
        <taxon>Sphingobacteriales</taxon>
        <taxon>Sphingobacteriaceae</taxon>
        <taxon>Paradesertivirga</taxon>
    </lineage>
</organism>
<dbReference type="Proteomes" id="UP001597387">
    <property type="component" value="Unassembled WGS sequence"/>
</dbReference>
<comment type="caution">
    <text evidence="1">The sequence shown here is derived from an EMBL/GenBank/DDBJ whole genome shotgun (WGS) entry which is preliminary data.</text>
</comment>
<evidence type="ECO:0000313" key="1">
    <source>
        <dbReference type="EMBL" id="MFD2163676.1"/>
    </source>
</evidence>
<sequence length="258" mass="29796">MRTNDSEKARNYDGILKVLTDLLDDVNKLQNMATVVVVGLGLNQKFPGLVEALKGINIDHNQGEDFEEIINRHAKLAEEEEDQGYPFLYSQASIMLYSNLEACIKRIVITYFRHNNLTEIKEVSNLKITVAEYYNLDDDDRYDYLFQQYEKSITIGIQYGVTRFESLLKPIGLSGPMTEEVSKTIFELSQIRNVLLHRGSIADRHFIKSCPWVAYNLGDSIKVDRDQYNRFTEAVGEYFVLLVERLRELKAIPPRKSE</sequence>
<reference evidence="2" key="1">
    <citation type="journal article" date="2019" name="Int. J. Syst. Evol. Microbiol.">
        <title>The Global Catalogue of Microorganisms (GCM) 10K type strain sequencing project: providing services to taxonomists for standard genome sequencing and annotation.</title>
        <authorList>
            <consortium name="The Broad Institute Genomics Platform"/>
            <consortium name="The Broad Institute Genome Sequencing Center for Infectious Disease"/>
            <person name="Wu L."/>
            <person name="Ma J."/>
        </authorList>
    </citation>
    <scope>NUCLEOTIDE SEQUENCE [LARGE SCALE GENOMIC DNA]</scope>
    <source>
        <strain evidence="2">KCTC 42217</strain>
    </source>
</reference>
<accession>A0ABW4ZPB1</accession>
<keyword evidence="2" id="KW-1185">Reference proteome</keyword>
<gene>
    <name evidence="1" type="ORF">ACFSJU_14800</name>
</gene>
<dbReference type="RefSeq" id="WP_255900458.1">
    <property type="nucleotide sequence ID" value="NZ_JAFMZO010000002.1"/>
</dbReference>
<dbReference type="EMBL" id="JBHUHZ010000002">
    <property type="protein sequence ID" value="MFD2163676.1"/>
    <property type="molecule type" value="Genomic_DNA"/>
</dbReference>
<protein>
    <recommendedName>
        <fullName evidence="3">RiboL-PSP-HEPN domain-containing protein</fullName>
    </recommendedName>
</protein>
<evidence type="ECO:0000313" key="2">
    <source>
        <dbReference type="Proteomes" id="UP001597387"/>
    </source>
</evidence>
<name>A0ABW4ZPB1_9SPHI</name>